<dbReference type="AlphaFoldDB" id="A0A8D7FN49"/>
<dbReference type="EMBL" id="HG996466">
    <property type="protein sequence ID" value="CAG1859993.1"/>
    <property type="molecule type" value="Genomic_DNA"/>
</dbReference>
<accession>A0A8D7FN49</accession>
<proteinExistence type="predicted"/>
<reference evidence="1" key="1">
    <citation type="submission" date="2021-03" db="EMBL/GenBank/DDBJ databases">
        <authorList>
            <consortium name="Genoscope - CEA"/>
            <person name="William W."/>
        </authorList>
    </citation>
    <scope>NUCLEOTIDE SEQUENCE</scope>
    <source>
        <strain evidence="1">Doubled-haploid Pahang</strain>
    </source>
</reference>
<evidence type="ECO:0000313" key="1">
    <source>
        <dbReference type="EMBL" id="CAG1859993.1"/>
    </source>
</evidence>
<organism evidence="1">
    <name type="scientific">Musa acuminata subsp. malaccensis</name>
    <name type="common">Wild banana</name>
    <name type="synonym">Musa malaccensis</name>
    <dbReference type="NCBI Taxonomy" id="214687"/>
    <lineage>
        <taxon>Eukaryota</taxon>
        <taxon>Viridiplantae</taxon>
        <taxon>Streptophyta</taxon>
        <taxon>Embryophyta</taxon>
        <taxon>Tracheophyta</taxon>
        <taxon>Spermatophyta</taxon>
        <taxon>Magnoliopsida</taxon>
        <taxon>Liliopsida</taxon>
        <taxon>Zingiberales</taxon>
        <taxon>Musaceae</taxon>
        <taxon>Musa</taxon>
    </lineage>
</organism>
<protein>
    <submittedName>
        <fullName evidence="1">(wild Malaysian banana) hypothetical protein</fullName>
    </submittedName>
</protein>
<name>A0A8D7FN49_MUSAM</name>
<gene>
    <name evidence="1" type="ORF">GSMUA_302890.1</name>
</gene>
<feature type="non-terminal residue" evidence="1">
    <location>
        <position position="1"/>
    </location>
</feature>
<sequence length="46" mass="5077">ESSLSHARLPRPIEEKPPFLAFSIDVYDVSGLLLHSFPSSLPLSLL</sequence>